<dbReference type="InterPro" id="IPR050695">
    <property type="entry name" value="N-acetylmuramoyl_amidase_3"/>
</dbReference>
<dbReference type="Pfam" id="PF01520">
    <property type="entry name" value="Amidase_3"/>
    <property type="match status" value="1"/>
</dbReference>
<dbReference type="EMBL" id="WMBC01000015">
    <property type="protein sequence ID" value="MTD62514.1"/>
    <property type="molecule type" value="Genomic_DNA"/>
</dbReference>
<dbReference type="Gene3D" id="3.40.630.40">
    <property type="entry name" value="Zn-dependent exopeptidases"/>
    <property type="match status" value="1"/>
</dbReference>
<dbReference type="Proteomes" id="UP000437824">
    <property type="component" value="Unassembled WGS sequence"/>
</dbReference>
<protein>
    <submittedName>
        <fullName evidence="3">N-acetylmuramoyl-L-alanine amidase</fullName>
    </submittedName>
</protein>
<evidence type="ECO:0000256" key="1">
    <source>
        <dbReference type="ARBA" id="ARBA00022801"/>
    </source>
</evidence>
<keyword evidence="1" id="KW-0378">Hydrolase</keyword>
<sequence>MPGGVIILKKYGIELAMACLLLLSFYILSREAAQTAGNMSRSESSQVILVDAGHGGADPGMIGVGGLEEKGINLEIALKLKKVLEEKGFAVLMTREKDQGLYDEDSRNQKAQDMQRRIALIRENSPVLCVSIHQNSYQDPAVYGPQVFYYEDSAQGKTLAELIQTELNTRLEVKRPRSPKGNKTYYLLKRSESVLNIVECGFLTNQEEAGLLQQEEYQQKIAQAVAEGICTYLREDTFK</sequence>
<evidence type="ECO:0000259" key="2">
    <source>
        <dbReference type="SMART" id="SM00646"/>
    </source>
</evidence>
<dbReference type="InterPro" id="IPR002508">
    <property type="entry name" value="MurNAc-LAA_cat"/>
</dbReference>
<dbReference type="PANTHER" id="PTHR30404:SF0">
    <property type="entry name" value="N-ACETYLMURAMOYL-L-ALANINE AMIDASE AMIC"/>
    <property type="match status" value="1"/>
</dbReference>
<dbReference type="GO" id="GO:0008745">
    <property type="term" value="F:N-acetylmuramoyl-L-alanine amidase activity"/>
    <property type="evidence" value="ECO:0007669"/>
    <property type="project" value="InterPro"/>
</dbReference>
<feature type="domain" description="MurNAc-LAA" evidence="2">
    <location>
        <begin position="118"/>
        <end position="230"/>
    </location>
</feature>
<dbReference type="GO" id="GO:0009253">
    <property type="term" value="P:peptidoglycan catabolic process"/>
    <property type="evidence" value="ECO:0007669"/>
    <property type="project" value="InterPro"/>
</dbReference>
<dbReference type="SUPFAM" id="SSF53187">
    <property type="entry name" value="Zn-dependent exopeptidases"/>
    <property type="match status" value="1"/>
</dbReference>
<dbReference type="SMART" id="SM00646">
    <property type="entry name" value="Ami_3"/>
    <property type="match status" value="1"/>
</dbReference>
<reference evidence="3 4" key="1">
    <citation type="submission" date="2019-11" db="EMBL/GenBank/DDBJ databases">
        <title>Draft genome sequence of Blautia luti DSM 14534T, isolated from human stool.</title>
        <authorList>
            <person name="Ortiz R."/>
            <person name="Melis-Arcos F."/>
            <person name="Covarrubias P."/>
            <person name="Cardenas J.P."/>
            <person name="Perez-Donoso J."/>
            <person name="Almonacid D."/>
        </authorList>
    </citation>
    <scope>NUCLEOTIDE SEQUENCE [LARGE SCALE GENOMIC DNA]</scope>
    <source>
        <strain evidence="3 4">DSM 14534</strain>
    </source>
</reference>
<accession>A0A844GRF2</accession>
<proteinExistence type="predicted"/>
<dbReference type="PANTHER" id="PTHR30404">
    <property type="entry name" value="N-ACETYLMURAMOYL-L-ALANINE AMIDASE"/>
    <property type="match status" value="1"/>
</dbReference>
<dbReference type="GO" id="GO:0030288">
    <property type="term" value="C:outer membrane-bounded periplasmic space"/>
    <property type="evidence" value="ECO:0007669"/>
    <property type="project" value="TreeGrafter"/>
</dbReference>
<dbReference type="CDD" id="cd02696">
    <property type="entry name" value="MurNAc-LAA"/>
    <property type="match status" value="1"/>
</dbReference>
<comment type="caution">
    <text evidence="3">The sequence shown here is derived from an EMBL/GenBank/DDBJ whole genome shotgun (WGS) entry which is preliminary data.</text>
</comment>
<dbReference type="AlphaFoldDB" id="A0A844GRF2"/>
<evidence type="ECO:0000313" key="3">
    <source>
        <dbReference type="EMBL" id="MTD62514.1"/>
    </source>
</evidence>
<evidence type="ECO:0000313" key="4">
    <source>
        <dbReference type="Proteomes" id="UP000437824"/>
    </source>
</evidence>
<organism evidence="3 4">
    <name type="scientific">Blautia luti DSM 14534 = JCM 17040</name>
    <dbReference type="NCBI Taxonomy" id="649762"/>
    <lineage>
        <taxon>Bacteria</taxon>
        <taxon>Bacillati</taxon>
        <taxon>Bacillota</taxon>
        <taxon>Clostridia</taxon>
        <taxon>Lachnospirales</taxon>
        <taxon>Lachnospiraceae</taxon>
        <taxon>Blautia</taxon>
    </lineage>
</organism>
<gene>
    <name evidence="3" type="ORF">GKZ57_15020</name>
</gene>
<name>A0A844GRF2_9FIRM</name>